<dbReference type="EMBL" id="GG738887">
    <property type="protein sequence ID" value="EFC41210.1"/>
    <property type="molecule type" value="Genomic_DNA"/>
</dbReference>
<dbReference type="PROSITE" id="PS51925">
    <property type="entry name" value="SWIB_MDM2"/>
    <property type="match status" value="1"/>
</dbReference>
<dbReference type="AlphaFoldDB" id="D2VPH8"/>
<evidence type="ECO:0000259" key="3">
    <source>
        <dbReference type="PROSITE" id="PS51925"/>
    </source>
</evidence>
<feature type="compositionally biased region" description="Polar residues" evidence="2">
    <location>
        <begin position="109"/>
        <end position="125"/>
    </location>
</feature>
<dbReference type="InterPro" id="IPR036885">
    <property type="entry name" value="SWIB_MDM2_dom_sf"/>
</dbReference>
<evidence type="ECO:0000256" key="2">
    <source>
        <dbReference type="SAM" id="MobiDB-lite"/>
    </source>
</evidence>
<dbReference type="Gene3D" id="1.10.245.10">
    <property type="entry name" value="SWIB/MDM2 domain"/>
    <property type="match status" value="1"/>
</dbReference>
<feature type="coiled-coil region" evidence="1">
    <location>
        <begin position="27"/>
        <end position="54"/>
    </location>
</feature>
<feature type="compositionally biased region" description="Acidic residues" evidence="2">
    <location>
        <begin position="134"/>
        <end position="158"/>
    </location>
</feature>
<name>D2VPH8_NAEGR</name>
<feature type="region of interest" description="Disordered" evidence="2">
    <location>
        <begin position="1"/>
        <end position="24"/>
    </location>
</feature>
<feature type="compositionally biased region" description="Low complexity" evidence="2">
    <location>
        <begin position="249"/>
        <end position="277"/>
    </location>
</feature>
<dbReference type="Proteomes" id="UP000006671">
    <property type="component" value="Unassembled WGS sequence"/>
</dbReference>
<dbReference type="OMA" id="RISMDPL"/>
<evidence type="ECO:0000313" key="5">
    <source>
        <dbReference type="Proteomes" id="UP000006671"/>
    </source>
</evidence>
<keyword evidence="5" id="KW-1185">Reference proteome</keyword>
<dbReference type="Pfam" id="PF02201">
    <property type="entry name" value="SWIB"/>
    <property type="match status" value="1"/>
</dbReference>
<feature type="domain" description="DM2" evidence="3">
    <location>
        <begin position="293"/>
        <end position="371"/>
    </location>
</feature>
<organism evidence="5">
    <name type="scientific">Naegleria gruberi</name>
    <name type="common">Amoeba</name>
    <dbReference type="NCBI Taxonomy" id="5762"/>
    <lineage>
        <taxon>Eukaryota</taxon>
        <taxon>Discoba</taxon>
        <taxon>Heterolobosea</taxon>
        <taxon>Tetramitia</taxon>
        <taxon>Eutetramitia</taxon>
        <taxon>Vahlkampfiidae</taxon>
        <taxon>Naegleria</taxon>
    </lineage>
</organism>
<feature type="compositionally biased region" description="Polar residues" evidence="2">
    <location>
        <begin position="13"/>
        <end position="24"/>
    </location>
</feature>
<dbReference type="InterPro" id="IPR003121">
    <property type="entry name" value="SWIB_MDM2_domain"/>
</dbReference>
<dbReference type="SUPFAM" id="SSF47592">
    <property type="entry name" value="SWIB/MDM2 domain"/>
    <property type="match status" value="1"/>
</dbReference>
<evidence type="ECO:0000313" key="4">
    <source>
        <dbReference type="EMBL" id="EFC41210.1"/>
    </source>
</evidence>
<protein>
    <submittedName>
        <fullName evidence="4">Predicted protein</fullName>
    </submittedName>
</protein>
<proteinExistence type="predicted"/>
<gene>
    <name evidence="4" type="ORF">NAEGRDRAFT_70865</name>
</gene>
<evidence type="ECO:0000256" key="1">
    <source>
        <dbReference type="SAM" id="Coils"/>
    </source>
</evidence>
<dbReference type="VEuPathDB" id="AmoebaDB:NAEGRDRAFT_70865"/>
<dbReference type="KEGG" id="ngr:NAEGRDRAFT_70865"/>
<keyword evidence="1" id="KW-0175">Coiled coil</keyword>
<reference evidence="4 5" key="1">
    <citation type="journal article" date="2010" name="Cell">
        <title>The genome of Naegleria gruberi illuminates early eukaryotic versatility.</title>
        <authorList>
            <person name="Fritz-Laylin L.K."/>
            <person name="Prochnik S.E."/>
            <person name="Ginger M.L."/>
            <person name="Dacks J.B."/>
            <person name="Carpenter M.L."/>
            <person name="Field M.C."/>
            <person name="Kuo A."/>
            <person name="Paredez A."/>
            <person name="Chapman J."/>
            <person name="Pham J."/>
            <person name="Shu S."/>
            <person name="Neupane R."/>
            <person name="Cipriano M."/>
            <person name="Mancuso J."/>
            <person name="Tu H."/>
            <person name="Salamov A."/>
            <person name="Lindquist E."/>
            <person name="Shapiro H."/>
            <person name="Lucas S."/>
            <person name="Grigoriev I.V."/>
            <person name="Cande W.Z."/>
            <person name="Fulton C."/>
            <person name="Rokhsar D.S."/>
            <person name="Dawson S.C."/>
        </authorList>
    </citation>
    <scope>NUCLEOTIDE SEQUENCE [LARGE SCALE GENOMIC DNA]</scope>
    <source>
        <strain evidence="4 5">NEG-M</strain>
    </source>
</reference>
<accession>D2VPH8</accession>
<sequence length="389" mass="44195">MITNGNKMIIDEPTTSSSSETNDQTIIQQQREYIKLLESELQSLKEHFQSSMEKIMTSPFFSQSILLSVVVPSITTTPTPTTTSTNNIPPISQSNLSNNNKSSTKKAKTQPNNNTKQQASTTTTPIKKRKFQQEEEESSSDSEEDEEDEEEDESTEEESSTRKTRQQSRKSDVIYDSDEEPVIENIFDMKFWNREIAKWKKINTKTLPKVKTPKEGTKQPLEELEKILEKQVETTPTKSKSKSKKAKETAQSTPTTVTNNTNGSSSSSSNGESNSNVIDISTCDKEPYLFDSDDKEPVALTEPIIKAIGTKIATKVEVFKKLWEYLYEKQLFNENHRISMDPLIKSVLGIESNDVITINEFNRHVVEQLREATINKQKKEDISQKFTIL</sequence>
<feature type="region of interest" description="Disordered" evidence="2">
    <location>
        <begin position="77"/>
        <end position="188"/>
    </location>
</feature>
<feature type="region of interest" description="Disordered" evidence="2">
    <location>
        <begin position="228"/>
        <end position="277"/>
    </location>
</feature>
<dbReference type="InParanoid" id="D2VPH8"/>
<feature type="compositionally biased region" description="Low complexity" evidence="2">
    <location>
        <begin position="77"/>
        <end position="102"/>
    </location>
</feature>
<dbReference type="RefSeq" id="XP_002673954.1">
    <property type="nucleotide sequence ID" value="XM_002673908.1"/>
</dbReference>
<dbReference type="OrthoDB" id="10466875at2759"/>
<dbReference type="GeneID" id="8854992"/>